<keyword evidence="16" id="KW-0479">Metal-binding</keyword>
<name>A0A2I4ASV5_AUSLI</name>
<evidence type="ECO:0000256" key="5">
    <source>
        <dbReference type="ARBA" id="ARBA00022525"/>
    </source>
</evidence>
<reference evidence="21" key="1">
    <citation type="submission" date="2025-08" db="UniProtKB">
        <authorList>
            <consortium name="RefSeq"/>
        </authorList>
    </citation>
    <scope>IDENTIFICATION</scope>
    <source>
        <strain evidence="21">Quisiro</strain>
        <tissue evidence="21">Liver</tissue>
    </source>
</reference>
<dbReference type="GO" id="GO:0008201">
    <property type="term" value="F:heparin binding"/>
    <property type="evidence" value="ECO:0007669"/>
    <property type="project" value="UniProtKB-ARBA"/>
</dbReference>
<comment type="subcellular location">
    <subcellularLocation>
        <location evidence="1">Cell membrane</location>
        <topology evidence="1">Peripheral membrane protein</topology>
    </subcellularLocation>
    <subcellularLocation>
        <location evidence="2">Secreted</location>
    </subcellularLocation>
</comment>
<dbReference type="InterPro" id="IPR029058">
    <property type="entry name" value="AB_hydrolase_fold"/>
</dbReference>
<keyword evidence="20" id="KW-1185">Reference proteome</keyword>
<keyword evidence="4" id="KW-1003">Cell membrane</keyword>
<feature type="chain" id="PRO_5014176934" evidence="18">
    <location>
        <begin position="21"/>
        <end position="449"/>
    </location>
</feature>
<evidence type="ECO:0000256" key="3">
    <source>
        <dbReference type="ARBA" id="ARBA00010701"/>
    </source>
</evidence>
<gene>
    <name evidence="21" type="primary">lipia</name>
</gene>
<dbReference type="CDD" id="cd00707">
    <property type="entry name" value="Pancreat_lipase_like"/>
    <property type="match status" value="1"/>
</dbReference>
<feature type="active site" description="Nucleophile" evidence="15">
    <location>
        <position position="157"/>
    </location>
</feature>
<evidence type="ECO:0000256" key="9">
    <source>
        <dbReference type="ARBA" id="ARBA00023098"/>
    </source>
</evidence>
<dbReference type="STRING" id="52670.A0A2I4ASV5"/>
<comment type="function">
    <text evidence="14">Hydrolyzes specifically phosphatidic acid (PA) to produce 2-acyl lysophosphatidic acid (LPA; a potent bioactive lipid mediator) and fatty acid. Does not hydrolyze other phospholipids, like phosphatidylserine (PS), phosphatidylcholine (PC) and phosphatidylethanolamine (PE) or triacylglycerol (TG).</text>
</comment>
<feature type="unsure residue" description="E or Q" evidence="21">
    <location>
        <position position="419"/>
    </location>
</feature>
<dbReference type="PRINTS" id="PR00821">
    <property type="entry name" value="TAGLIPASE"/>
</dbReference>
<dbReference type="GO" id="GO:0046872">
    <property type="term" value="F:metal ion binding"/>
    <property type="evidence" value="ECO:0007669"/>
    <property type="project" value="UniProtKB-KW"/>
</dbReference>
<evidence type="ECO:0000256" key="2">
    <source>
        <dbReference type="ARBA" id="ARBA00004613"/>
    </source>
</evidence>
<dbReference type="Proteomes" id="UP000192220">
    <property type="component" value="Unplaced"/>
</dbReference>
<feature type="binding site" evidence="16">
    <location>
        <position position="197"/>
    </location>
    <ligand>
        <name>Ca(2+)</name>
        <dbReference type="ChEBI" id="CHEBI:29108"/>
    </ligand>
</feature>
<dbReference type="GO" id="GO:0004620">
    <property type="term" value="F:phospholipase activity"/>
    <property type="evidence" value="ECO:0007669"/>
    <property type="project" value="TreeGrafter"/>
</dbReference>
<feature type="signal peptide" evidence="18">
    <location>
        <begin position="1"/>
        <end position="20"/>
    </location>
</feature>
<keyword evidence="11" id="KW-1015">Disulfide bond</keyword>
<evidence type="ECO:0000313" key="21">
    <source>
        <dbReference type="RefSeq" id="XP_013858572.1"/>
    </source>
</evidence>
<dbReference type="GO" id="GO:0006654">
    <property type="term" value="P:phosphatidic acid biosynthetic process"/>
    <property type="evidence" value="ECO:0007669"/>
    <property type="project" value="UniProtKB-ARBA"/>
</dbReference>
<feature type="active site" description="Charge relay system" evidence="15">
    <location>
        <position position="181"/>
    </location>
</feature>
<keyword evidence="16" id="KW-0106">Calcium</keyword>
<feature type="binding site" evidence="16">
    <location>
        <position position="200"/>
    </location>
    <ligand>
        <name>Ca(2+)</name>
        <dbReference type="ChEBI" id="CHEBI:29108"/>
    </ligand>
</feature>
<evidence type="ECO:0000256" key="12">
    <source>
        <dbReference type="ARBA" id="ARBA00023180"/>
    </source>
</evidence>
<dbReference type="GO" id="GO:0052689">
    <property type="term" value="F:carboxylic ester hydrolase activity"/>
    <property type="evidence" value="ECO:0007669"/>
    <property type="project" value="InterPro"/>
</dbReference>
<sequence>MFLWRYLTLLLLTTAHTCKAKKCGRFTDLHLGHSFIGTSLKVRLLLYTRHNDVCGVLLSHTNLTQHPQFNMSKPTTFVVHGYRPTGSPPVWLYITKMLLDREDMNAILVDWNHGATTLDYLRAVKTTRKVSDNLTAFIKMMQDHGASLSSIHMIGVSLGAHISGMVGANFNGSIGRITGLDVAGPSFNNKPPEDRLDPTDAQFVDVLHTDTDALGFREPLGHIDFYANGGADQPGCPKTIFSGGSYFKCDHQKSVFLFLDTVNRTCFTRAYPCSSYEDFLAGKCLNCDRFGDAGCPIFGYDVIQWKDKLLKLNQEKYFFTTNADSPYCKTNYKVDVMIWNKSERWGYITIKLFDGNKEAVATIDHEASEFRKFTETKMLAQFDSDVQSVKKVSIMFTTGQVLQPKRTLRLLRVRLTHLEVKKPLCRYDVLLQENTEVTFSPLPCEESHF</sequence>
<dbReference type="InterPro" id="IPR000734">
    <property type="entry name" value="TAG_lipase"/>
</dbReference>
<dbReference type="KEGG" id="alim:106514038"/>
<comment type="catalytic activity">
    <reaction evidence="13">
        <text>1-hexadecanoyl-2-(9Z-octadecenoyl)-sn-glycero-3-phosphate + H2O = 2-(9Z-octadecenoyl)-sn-glycero-3-phosphate + hexadecanoate + H(+)</text>
        <dbReference type="Rhea" id="RHEA:40943"/>
        <dbReference type="ChEBI" id="CHEBI:7896"/>
        <dbReference type="ChEBI" id="CHEBI:15377"/>
        <dbReference type="ChEBI" id="CHEBI:15378"/>
        <dbReference type="ChEBI" id="CHEBI:64839"/>
        <dbReference type="ChEBI" id="CHEBI:77593"/>
    </reaction>
    <physiologicalReaction direction="left-to-right" evidence="13">
        <dbReference type="Rhea" id="RHEA:40944"/>
    </physiologicalReaction>
</comment>
<dbReference type="PANTHER" id="PTHR11610">
    <property type="entry name" value="LIPASE"/>
    <property type="match status" value="1"/>
</dbReference>
<keyword evidence="12" id="KW-0325">Glycoprotein</keyword>
<evidence type="ECO:0000256" key="17">
    <source>
        <dbReference type="RuleBase" id="RU004262"/>
    </source>
</evidence>
<dbReference type="RefSeq" id="XP_013858572.1">
    <property type="nucleotide sequence ID" value="XM_014003118.1"/>
</dbReference>
<dbReference type="InterPro" id="IPR016272">
    <property type="entry name" value="Lipase_LIPH"/>
</dbReference>
<proteinExistence type="inferred from homology"/>
<dbReference type="AlphaFoldDB" id="A0A2I4ASV5"/>
<evidence type="ECO:0000259" key="19">
    <source>
        <dbReference type="Pfam" id="PF00151"/>
    </source>
</evidence>
<keyword evidence="5" id="KW-0964">Secreted</keyword>
<keyword evidence="9" id="KW-0443">Lipid metabolism</keyword>
<evidence type="ECO:0000256" key="16">
    <source>
        <dbReference type="PIRSR" id="PIRSR000865-2"/>
    </source>
</evidence>
<evidence type="ECO:0000256" key="4">
    <source>
        <dbReference type="ARBA" id="ARBA00022475"/>
    </source>
</evidence>
<evidence type="ECO:0000256" key="6">
    <source>
        <dbReference type="ARBA" id="ARBA00022729"/>
    </source>
</evidence>
<dbReference type="GO" id="GO:0005886">
    <property type="term" value="C:plasma membrane"/>
    <property type="evidence" value="ECO:0007669"/>
    <property type="project" value="UniProtKB-SubCell"/>
</dbReference>
<evidence type="ECO:0000256" key="13">
    <source>
        <dbReference type="ARBA" id="ARBA00048637"/>
    </source>
</evidence>
<dbReference type="GO" id="GO:0016042">
    <property type="term" value="P:lipid catabolic process"/>
    <property type="evidence" value="ECO:0007669"/>
    <property type="project" value="UniProtKB-KW"/>
</dbReference>
<dbReference type="PIRSF" id="PIRSF000865">
    <property type="entry name" value="Lipoprotein_lipase_LIPH"/>
    <property type="match status" value="1"/>
</dbReference>
<evidence type="ECO:0000256" key="7">
    <source>
        <dbReference type="ARBA" id="ARBA00022801"/>
    </source>
</evidence>
<keyword evidence="6 18" id="KW-0732">Signal</keyword>
<dbReference type="Pfam" id="PF00151">
    <property type="entry name" value="Lipase"/>
    <property type="match status" value="1"/>
</dbReference>
<evidence type="ECO:0000256" key="8">
    <source>
        <dbReference type="ARBA" id="ARBA00022963"/>
    </source>
</evidence>
<keyword evidence="7" id="KW-0378">Hydrolase</keyword>
<feature type="domain" description="Lipase" evidence="19">
    <location>
        <begin position="38"/>
        <end position="327"/>
    </location>
</feature>
<evidence type="ECO:0000256" key="18">
    <source>
        <dbReference type="SAM" id="SignalP"/>
    </source>
</evidence>
<keyword evidence="8" id="KW-0442">Lipid degradation</keyword>
<dbReference type="FunCoup" id="A0A2I4ASV5">
    <property type="interactions" value="757"/>
</dbReference>
<accession>A0A2I4ASV5</accession>
<evidence type="ECO:0000256" key="11">
    <source>
        <dbReference type="ARBA" id="ARBA00023157"/>
    </source>
</evidence>
<evidence type="ECO:0000256" key="15">
    <source>
        <dbReference type="PIRSR" id="PIRSR000865-1"/>
    </source>
</evidence>
<dbReference type="OrthoDB" id="199913at2759"/>
<evidence type="ECO:0000256" key="14">
    <source>
        <dbReference type="ARBA" id="ARBA00049600"/>
    </source>
</evidence>
<organism evidence="20 21">
    <name type="scientific">Austrofundulus limnaeus</name>
    <name type="common">Annual killifish</name>
    <dbReference type="NCBI Taxonomy" id="52670"/>
    <lineage>
        <taxon>Eukaryota</taxon>
        <taxon>Metazoa</taxon>
        <taxon>Chordata</taxon>
        <taxon>Craniata</taxon>
        <taxon>Vertebrata</taxon>
        <taxon>Euteleostomi</taxon>
        <taxon>Actinopterygii</taxon>
        <taxon>Neopterygii</taxon>
        <taxon>Teleostei</taxon>
        <taxon>Neoteleostei</taxon>
        <taxon>Acanthomorphata</taxon>
        <taxon>Ovalentaria</taxon>
        <taxon>Atherinomorphae</taxon>
        <taxon>Cyprinodontiformes</taxon>
        <taxon>Rivulidae</taxon>
        <taxon>Austrofundulus</taxon>
    </lineage>
</organism>
<dbReference type="Gene3D" id="3.40.50.1820">
    <property type="entry name" value="alpha/beta hydrolase"/>
    <property type="match status" value="1"/>
</dbReference>
<dbReference type="PANTHER" id="PTHR11610:SF12">
    <property type="entry name" value="LIPASE MEMBER H"/>
    <property type="match status" value="1"/>
</dbReference>
<dbReference type="GO" id="GO:0005615">
    <property type="term" value="C:extracellular space"/>
    <property type="evidence" value="ECO:0007669"/>
    <property type="project" value="UniProtKB-ARBA"/>
</dbReference>
<evidence type="ECO:0000256" key="10">
    <source>
        <dbReference type="ARBA" id="ARBA00023136"/>
    </source>
</evidence>
<comment type="similarity">
    <text evidence="3 17">Belongs to the AB hydrolase superfamily. Lipase family.</text>
</comment>
<keyword evidence="10" id="KW-0472">Membrane</keyword>
<dbReference type="SUPFAM" id="SSF53474">
    <property type="entry name" value="alpha/beta-Hydrolases"/>
    <property type="match status" value="1"/>
</dbReference>
<protein>
    <submittedName>
        <fullName evidence="21">Lipase member H</fullName>
    </submittedName>
</protein>
<dbReference type="InterPro" id="IPR013818">
    <property type="entry name" value="Lipase"/>
</dbReference>
<dbReference type="InterPro" id="IPR033906">
    <property type="entry name" value="Lipase_N"/>
</dbReference>
<feature type="active site" description="Charge relay system" evidence="15">
    <location>
        <position position="251"/>
    </location>
</feature>
<dbReference type="FunFam" id="3.40.50.1820:FF:000063">
    <property type="entry name" value="Lipase member H"/>
    <property type="match status" value="1"/>
</dbReference>
<evidence type="ECO:0000256" key="1">
    <source>
        <dbReference type="ARBA" id="ARBA00004202"/>
    </source>
</evidence>
<feature type="binding site" evidence="16">
    <location>
        <position position="195"/>
    </location>
    <ligand>
        <name>Ca(2+)</name>
        <dbReference type="ChEBI" id="CHEBI:29108"/>
    </ligand>
</feature>
<dbReference type="InParanoid" id="A0A2I4ASV5"/>
<evidence type="ECO:0000313" key="20">
    <source>
        <dbReference type="Proteomes" id="UP000192220"/>
    </source>
</evidence>